<dbReference type="PANTHER" id="PTHR21152:SF40">
    <property type="entry name" value="ALANINE--GLYOXYLATE AMINOTRANSFERASE"/>
    <property type="match status" value="1"/>
</dbReference>
<dbReference type="GO" id="GO:0004760">
    <property type="term" value="F:L-serine-pyruvate transaminase activity"/>
    <property type="evidence" value="ECO:0007669"/>
    <property type="project" value="TreeGrafter"/>
</dbReference>
<dbReference type="Gene3D" id="3.90.1150.10">
    <property type="entry name" value="Aspartate Aminotransferase, domain 1"/>
    <property type="match status" value="1"/>
</dbReference>
<proteinExistence type="predicted"/>
<organism evidence="4 5">
    <name type="scientific">Geodia barretti</name>
    <name type="common">Barrett's horny sponge</name>
    <dbReference type="NCBI Taxonomy" id="519541"/>
    <lineage>
        <taxon>Eukaryota</taxon>
        <taxon>Metazoa</taxon>
        <taxon>Porifera</taxon>
        <taxon>Demospongiae</taxon>
        <taxon>Heteroscleromorpha</taxon>
        <taxon>Tetractinellida</taxon>
        <taxon>Astrophorina</taxon>
        <taxon>Geodiidae</taxon>
        <taxon>Geodia</taxon>
    </lineage>
</organism>
<comment type="cofactor">
    <cofactor evidence="1">
        <name>pyridoxal 5'-phosphate</name>
        <dbReference type="ChEBI" id="CHEBI:597326"/>
    </cofactor>
</comment>
<dbReference type="GO" id="GO:0005777">
    <property type="term" value="C:peroxisome"/>
    <property type="evidence" value="ECO:0007669"/>
    <property type="project" value="TreeGrafter"/>
</dbReference>
<evidence type="ECO:0000256" key="2">
    <source>
        <dbReference type="ARBA" id="ARBA00022898"/>
    </source>
</evidence>
<dbReference type="InterPro" id="IPR015421">
    <property type="entry name" value="PyrdxlP-dep_Trfase_major"/>
</dbReference>
<keyword evidence="4" id="KW-0808">Transferase</keyword>
<keyword evidence="5" id="KW-1185">Reference proteome</keyword>
<dbReference type="SUPFAM" id="SSF53383">
    <property type="entry name" value="PLP-dependent transferases"/>
    <property type="match status" value="1"/>
</dbReference>
<evidence type="ECO:0000256" key="1">
    <source>
        <dbReference type="ARBA" id="ARBA00001933"/>
    </source>
</evidence>
<gene>
    <name evidence="4" type="ORF">GBAR_LOCUS9751</name>
</gene>
<reference evidence="4" key="1">
    <citation type="submission" date="2023-03" db="EMBL/GenBank/DDBJ databases">
        <authorList>
            <person name="Steffen K."/>
            <person name="Cardenas P."/>
        </authorList>
    </citation>
    <scope>NUCLEOTIDE SEQUENCE</scope>
</reference>
<keyword evidence="4" id="KW-0032">Aminotransferase</keyword>
<dbReference type="Gene3D" id="3.40.640.10">
    <property type="entry name" value="Type I PLP-dependent aspartate aminotransferase-like (Major domain)"/>
    <property type="match status" value="1"/>
</dbReference>
<keyword evidence="2" id="KW-0663">Pyridoxal phosphate</keyword>
<dbReference type="EMBL" id="CASHTH010001466">
    <property type="protein sequence ID" value="CAI8015789.1"/>
    <property type="molecule type" value="Genomic_DNA"/>
</dbReference>
<evidence type="ECO:0000313" key="5">
    <source>
        <dbReference type="Proteomes" id="UP001174909"/>
    </source>
</evidence>
<dbReference type="InterPro" id="IPR015422">
    <property type="entry name" value="PyrdxlP-dep_Trfase_small"/>
</dbReference>
<dbReference type="PANTHER" id="PTHR21152">
    <property type="entry name" value="AMINOTRANSFERASE CLASS V"/>
    <property type="match status" value="1"/>
</dbReference>
<dbReference type="InterPro" id="IPR015424">
    <property type="entry name" value="PyrdxlP-dep_Trfase"/>
</dbReference>
<dbReference type="InterPro" id="IPR000192">
    <property type="entry name" value="Aminotrans_V_dom"/>
</dbReference>
<dbReference type="GO" id="GO:0008453">
    <property type="term" value="F:alanine-glyoxylate transaminase activity"/>
    <property type="evidence" value="ECO:0007669"/>
    <property type="project" value="TreeGrafter"/>
</dbReference>
<evidence type="ECO:0000313" key="4">
    <source>
        <dbReference type="EMBL" id="CAI8015789.1"/>
    </source>
</evidence>
<protein>
    <submittedName>
        <fullName evidence="4">Serine--pyruvate aminotransferase</fullName>
    </submittedName>
</protein>
<dbReference type="Pfam" id="PF00266">
    <property type="entry name" value="Aminotran_5"/>
    <property type="match status" value="1"/>
</dbReference>
<name>A0AA35WCT1_GEOBA</name>
<feature type="domain" description="Aminotransferase class V" evidence="3">
    <location>
        <begin position="31"/>
        <end position="206"/>
    </location>
</feature>
<accession>A0AA35WCT1</accession>
<comment type="caution">
    <text evidence="4">The sequence shown here is derived from an EMBL/GenBank/DDBJ whole genome shotgun (WGS) entry which is preliminary data.</text>
</comment>
<dbReference type="GO" id="GO:0019265">
    <property type="term" value="P:glycine biosynthetic process, by transamination of glyoxylate"/>
    <property type="evidence" value="ECO:0007669"/>
    <property type="project" value="TreeGrafter"/>
</dbReference>
<evidence type="ECO:0000259" key="3">
    <source>
        <dbReference type="Pfam" id="PF00266"/>
    </source>
</evidence>
<sequence length="212" mass="22851">MPAVPSRILLGPGPSNVSPSVLQAMMQPMIGYMDPDFMLIMDEVRELLKRVYQSDTANTLAISGTGSAGMEAGLSSLLEPGDTVVMCIYGFFCERMVEMANRVGANVVPLRAEWGRPFPEEMLEAELTKHSNVKMVTAIHAETSTGVRQPIGGLARIAKENDALFMVDTVTSLGGNEVAFDEWNADYAYSATQKCLGCPPGLSPVSSKRPCD</sequence>
<dbReference type="Proteomes" id="UP001174909">
    <property type="component" value="Unassembled WGS sequence"/>
</dbReference>
<dbReference type="AlphaFoldDB" id="A0AA35WCT1"/>